<dbReference type="EMBL" id="BJXR01000053">
    <property type="protein sequence ID" value="GEN12084.1"/>
    <property type="molecule type" value="Genomic_DNA"/>
</dbReference>
<comment type="subcellular location">
    <subcellularLocation>
        <location evidence="1 7">Cell membrane</location>
        <topology evidence="1 7">Multi-pass membrane protein</topology>
    </subcellularLocation>
</comment>
<evidence type="ECO:0000313" key="10">
    <source>
        <dbReference type="EMBL" id="SEU36635.1"/>
    </source>
</evidence>
<protein>
    <submittedName>
        <fullName evidence="9">ABC transporter ATP-binding protein</fullName>
    </submittedName>
    <submittedName>
        <fullName evidence="10">NitT/TauT family transport system permease protein</fullName>
    </submittedName>
</protein>
<evidence type="ECO:0000256" key="5">
    <source>
        <dbReference type="ARBA" id="ARBA00022989"/>
    </source>
</evidence>
<dbReference type="RefSeq" id="WP_074958014.1">
    <property type="nucleotide sequence ID" value="NZ_BJXR01000053.1"/>
</dbReference>
<feature type="transmembrane region" description="Helical" evidence="7">
    <location>
        <begin position="122"/>
        <end position="143"/>
    </location>
</feature>
<evidence type="ECO:0000256" key="7">
    <source>
        <dbReference type="RuleBase" id="RU363032"/>
    </source>
</evidence>
<dbReference type="CDD" id="cd06261">
    <property type="entry name" value="TM_PBP2"/>
    <property type="match status" value="1"/>
</dbReference>
<dbReference type="STRING" id="1334629.MFUL124B02_13060"/>
<evidence type="ECO:0000313" key="11">
    <source>
        <dbReference type="Proteomes" id="UP000183760"/>
    </source>
</evidence>
<dbReference type="PROSITE" id="PS50928">
    <property type="entry name" value="ABC_TM1"/>
    <property type="match status" value="1"/>
</dbReference>
<evidence type="ECO:0000256" key="2">
    <source>
        <dbReference type="ARBA" id="ARBA00022448"/>
    </source>
</evidence>
<dbReference type="PANTHER" id="PTHR30151">
    <property type="entry name" value="ALKANE SULFONATE ABC TRANSPORTER-RELATED, MEMBRANE SUBUNIT"/>
    <property type="match status" value="1"/>
</dbReference>
<reference evidence="9 12" key="2">
    <citation type="submission" date="2019-07" db="EMBL/GenBank/DDBJ databases">
        <title>Whole genome shotgun sequence of Myxococcus fulvus NBRC 100333.</title>
        <authorList>
            <person name="Hosoyama A."/>
            <person name="Uohara A."/>
            <person name="Ohji S."/>
            <person name="Ichikawa N."/>
        </authorList>
    </citation>
    <scope>NUCLEOTIDE SEQUENCE [LARGE SCALE GENOMIC DNA]</scope>
    <source>
        <strain evidence="9 12">NBRC 100333</strain>
    </source>
</reference>
<evidence type="ECO:0000259" key="8">
    <source>
        <dbReference type="PROSITE" id="PS50928"/>
    </source>
</evidence>
<keyword evidence="5 7" id="KW-1133">Transmembrane helix</keyword>
<dbReference type="SUPFAM" id="SSF161098">
    <property type="entry name" value="MetI-like"/>
    <property type="match status" value="1"/>
</dbReference>
<keyword evidence="2 7" id="KW-0813">Transport</keyword>
<dbReference type="EMBL" id="FOIB01000011">
    <property type="protein sequence ID" value="SEU36635.1"/>
    <property type="molecule type" value="Genomic_DNA"/>
</dbReference>
<feature type="transmembrane region" description="Helical" evidence="7">
    <location>
        <begin position="12"/>
        <end position="36"/>
    </location>
</feature>
<dbReference type="Pfam" id="PF00528">
    <property type="entry name" value="BPD_transp_1"/>
    <property type="match status" value="1"/>
</dbReference>
<feature type="transmembrane region" description="Helical" evidence="7">
    <location>
        <begin position="64"/>
        <end position="84"/>
    </location>
</feature>
<keyword evidence="6 7" id="KW-0472">Membrane</keyword>
<comment type="caution">
    <text evidence="9">The sequence shown here is derived from an EMBL/GenBank/DDBJ whole genome shotgun (WGS) entry which is preliminary data.</text>
</comment>
<dbReference type="Proteomes" id="UP000321514">
    <property type="component" value="Unassembled WGS sequence"/>
</dbReference>
<gene>
    <name evidence="9" type="ORF">MFU01_71210</name>
    <name evidence="10" type="ORF">SAMN05443572_111250</name>
</gene>
<reference evidence="10 11" key="1">
    <citation type="submission" date="2016-10" db="EMBL/GenBank/DDBJ databases">
        <authorList>
            <person name="Varghese N."/>
            <person name="Submissions S."/>
        </authorList>
    </citation>
    <scope>NUCLEOTIDE SEQUENCE [LARGE SCALE GENOMIC DNA]</scope>
    <source>
        <strain evidence="10 11">DSM 16525</strain>
    </source>
</reference>
<keyword evidence="3" id="KW-1003">Cell membrane</keyword>
<name>A0A511TD26_MYXFU</name>
<evidence type="ECO:0000313" key="9">
    <source>
        <dbReference type="EMBL" id="GEN12084.1"/>
    </source>
</evidence>
<accession>A0A511TD26</accession>
<proteinExistence type="inferred from homology"/>
<dbReference type="Proteomes" id="UP000183760">
    <property type="component" value="Unassembled WGS sequence"/>
</dbReference>
<feature type="transmembrane region" description="Helical" evidence="7">
    <location>
        <begin position="223"/>
        <end position="244"/>
    </location>
</feature>
<dbReference type="PANTHER" id="PTHR30151:SF41">
    <property type="entry name" value="ABC TRANSPORTER PERMEASE PROTEIN"/>
    <property type="match status" value="1"/>
</dbReference>
<evidence type="ECO:0000256" key="4">
    <source>
        <dbReference type="ARBA" id="ARBA00022692"/>
    </source>
</evidence>
<dbReference type="AlphaFoldDB" id="A0A511TD26"/>
<organism evidence="9 12">
    <name type="scientific">Myxococcus fulvus</name>
    <dbReference type="NCBI Taxonomy" id="33"/>
    <lineage>
        <taxon>Bacteria</taxon>
        <taxon>Pseudomonadati</taxon>
        <taxon>Myxococcota</taxon>
        <taxon>Myxococcia</taxon>
        <taxon>Myxococcales</taxon>
        <taxon>Cystobacterineae</taxon>
        <taxon>Myxococcaceae</taxon>
        <taxon>Myxococcus</taxon>
    </lineage>
</organism>
<sequence length="260" mass="27000">MNRPALRAALPPLVALVVLLSLWEAAVRLLVVPVWLVPPPSAVGAVGAREAGALLGAALTTGRAALVGFGLSAVLGVLVAVTLASSRMVERALYPYTLFLQTVPIVAIAPLLVLWFGPGPRAVAVSSFIVSLFPVIANTLTGLRSVEPPLRDMFRLYGAGRFATLWKLELPAAMPHLFTGLKIASGLSVIGAIVGEFVAGFSEGSAGLGILVLAAYRQLRTDLLFAAVLAASGLGLVLFGAVSLTGARLLRRWHPSAQGN</sequence>
<evidence type="ECO:0000256" key="1">
    <source>
        <dbReference type="ARBA" id="ARBA00004651"/>
    </source>
</evidence>
<evidence type="ECO:0000313" key="12">
    <source>
        <dbReference type="Proteomes" id="UP000321514"/>
    </source>
</evidence>
<dbReference type="GO" id="GO:0005524">
    <property type="term" value="F:ATP binding"/>
    <property type="evidence" value="ECO:0007669"/>
    <property type="project" value="UniProtKB-KW"/>
</dbReference>
<keyword evidence="9" id="KW-0067">ATP-binding</keyword>
<dbReference type="OrthoDB" id="5322475at2"/>
<keyword evidence="11" id="KW-1185">Reference proteome</keyword>
<dbReference type="GO" id="GO:0055085">
    <property type="term" value="P:transmembrane transport"/>
    <property type="evidence" value="ECO:0007669"/>
    <property type="project" value="InterPro"/>
</dbReference>
<evidence type="ECO:0000256" key="6">
    <source>
        <dbReference type="ARBA" id="ARBA00023136"/>
    </source>
</evidence>
<keyword evidence="9" id="KW-0547">Nucleotide-binding</keyword>
<feature type="transmembrane region" description="Helical" evidence="7">
    <location>
        <begin position="96"/>
        <end position="116"/>
    </location>
</feature>
<dbReference type="InterPro" id="IPR035906">
    <property type="entry name" value="MetI-like_sf"/>
</dbReference>
<evidence type="ECO:0000256" key="3">
    <source>
        <dbReference type="ARBA" id="ARBA00022475"/>
    </source>
</evidence>
<comment type="similarity">
    <text evidence="7">Belongs to the binding-protein-dependent transport system permease family.</text>
</comment>
<keyword evidence="4 7" id="KW-0812">Transmembrane</keyword>
<dbReference type="Gene3D" id="1.10.3720.10">
    <property type="entry name" value="MetI-like"/>
    <property type="match status" value="1"/>
</dbReference>
<dbReference type="InterPro" id="IPR000515">
    <property type="entry name" value="MetI-like"/>
</dbReference>
<feature type="domain" description="ABC transmembrane type-1" evidence="8">
    <location>
        <begin position="58"/>
        <end position="246"/>
    </location>
</feature>
<dbReference type="GO" id="GO:0005886">
    <property type="term" value="C:plasma membrane"/>
    <property type="evidence" value="ECO:0007669"/>
    <property type="project" value="UniProtKB-SubCell"/>
</dbReference>